<keyword evidence="2" id="KW-1185">Reference proteome</keyword>
<dbReference type="AlphaFoldDB" id="A0AAD4N992"/>
<protein>
    <submittedName>
        <fullName evidence="1">Uncharacterized protein</fullName>
    </submittedName>
</protein>
<organism evidence="1 2">
    <name type="scientific">Ditylenchus destructor</name>
    <dbReference type="NCBI Taxonomy" id="166010"/>
    <lineage>
        <taxon>Eukaryota</taxon>
        <taxon>Metazoa</taxon>
        <taxon>Ecdysozoa</taxon>
        <taxon>Nematoda</taxon>
        <taxon>Chromadorea</taxon>
        <taxon>Rhabditida</taxon>
        <taxon>Tylenchina</taxon>
        <taxon>Tylenchomorpha</taxon>
        <taxon>Sphaerularioidea</taxon>
        <taxon>Anguinidae</taxon>
        <taxon>Anguininae</taxon>
        <taxon>Ditylenchus</taxon>
    </lineage>
</organism>
<evidence type="ECO:0000313" key="2">
    <source>
        <dbReference type="Proteomes" id="UP001201812"/>
    </source>
</evidence>
<comment type="caution">
    <text evidence="1">The sequence shown here is derived from an EMBL/GenBank/DDBJ whole genome shotgun (WGS) entry which is preliminary data.</text>
</comment>
<proteinExistence type="predicted"/>
<gene>
    <name evidence="1" type="ORF">DdX_08002</name>
</gene>
<dbReference type="EMBL" id="JAKKPZ010000011">
    <property type="protein sequence ID" value="KAI1715678.1"/>
    <property type="molecule type" value="Genomic_DNA"/>
</dbReference>
<accession>A0AAD4N992</accession>
<reference evidence="1" key="1">
    <citation type="submission" date="2022-01" db="EMBL/GenBank/DDBJ databases">
        <title>Genome Sequence Resource for Two Populations of Ditylenchus destructor, the Migratory Endoparasitic Phytonematode.</title>
        <authorList>
            <person name="Zhang H."/>
            <person name="Lin R."/>
            <person name="Xie B."/>
        </authorList>
    </citation>
    <scope>NUCLEOTIDE SEQUENCE</scope>
    <source>
        <strain evidence="1">BazhouSP</strain>
    </source>
</reference>
<evidence type="ECO:0000313" key="1">
    <source>
        <dbReference type="EMBL" id="KAI1715678.1"/>
    </source>
</evidence>
<name>A0AAD4N992_9BILA</name>
<dbReference type="Proteomes" id="UP001201812">
    <property type="component" value="Unassembled WGS sequence"/>
</dbReference>
<sequence>MLLLHIFQIWRTAENAADHTPINPPIYATAQPQKERREKFRRNMGLRGCGSGKGHPANQEHPWGSPKPCKLIPYFNAECPLVIFLNHQIIPSHKSLRMDRKFIQARTSDHSSGGSCPHCSIKRQANATQCYFSGYFELKYSNQCTIETGHIFFYVHVFSEPLHTTSLDGPMRNLMTCPVRGTNKILCRQRINWIQPPTKDHSGLRK</sequence>